<evidence type="ECO:0000313" key="8">
    <source>
        <dbReference type="EMBL" id="KAF7301107.1"/>
    </source>
</evidence>
<gene>
    <name evidence="8" type="ORF">MIND_00674700</name>
</gene>
<dbReference type="EMBL" id="JACAZF010000006">
    <property type="protein sequence ID" value="KAF7301107.1"/>
    <property type="molecule type" value="Genomic_DNA"/>
</dbReference>
<evidence type="ECO:0000256" key="5">
    <source>
        <dbReference type="SAM" id="MobiDB-lite"/>
    </source>
</evidence>
<evidence type="ECO:0000256" key="6">
    <source>
        <dbReference type="SAM" id="SignalP"/>
    </source>
</evidence>
<feature type="signal peptide" evidence="6">
    <location>
        <begin position="1"/>
        <end position="16"/>
    </location>
</feature>
<dbReference type="SMART" id="SM00849">
    <property type="entry name" value="Lactamase_B"/>
    <property type="match status" value="1"/>
</dbReference>
<dbReference type="GO" id="GO:0016787">
    <property type="term" value="F:hydrolase activity"/>
    <property type="evidence" value="ECO:0007669"/>
    <property type="project" value="UniProtKB-KW"/>
</dbReference>
<keyword evidence="9" id="KW-1185">Reference proteome</keyword>
<dbReference type="PANTHER" id="PTHR42978:SF5">
    <property type="entry name" value="METALLO-BETA-LACTAMASE DOMAIN-CONTAINING PROTEIN"/>
    <property type="match status" value="1"/>
</dbReference>
<dbReference type="SUPFAM" id="SSF56281">
    <property type="entry name" value="Metallo-hydrolase/oxidoreductase"/>
    <property type="match status" value="1"/>
</dbReference>
<dbReference type="OrthoDB" id="10250730at2759"/>
<dbReference type="AlphaFoldDB" id="A0A8H6SMT1"/>
<evidence type="ECO:0000256" key="1">
    <source>
        <dbReference type="ARBA" id="ARBA00007749"/>
    </source>
</evidence>
<sequence>MRLILTLPFLAAPALASFRDFGIPASSATVDVKAFNVASFTLNNLTHVFVKPVLPGQETITLPIFAFLLEHKPTKRRFMFDLGIRNDPENLPPTFAGLFKSKTITLGKFKDITQLLVDGGIALKSIKAIFWSHGHFDHIGDMKKWPKKRKIVVSSQTDTSIFPDNKNSDFQASDFAGHKLIKADFSRSNLTISGMRALDQFGDGSFYLLDAPGHFGGHVIGLARTTPTSFIILGADTLHHAGALRPGGAFQANIPCPGELVESARSAISTDFFWSPRTGPGRFDIASRTEPLLALSDTPDSFFVDPTAAQLSVSKLAALDADKDFLTLVTHDGSITSALPTFPASLADWQKQGLKEKLAWLFLDGKNPSFLFQPKGRAKREAHTHHPNEDVSKEDD</sequence>
<comment type="caution">
    <text evidence="8">The sequence shown here is derived from an EMBL/GenBank/DDBJ whole genome shotgun (WGS) entry which is preliminary data.</text>
</comment>
<dbReference type="InterPro" id="IPR001279">
    <property type="entry name" value="Metallo-B-lactamas"/>
</dbReference>
<accession>A0A8H6SMT1</accession>
<evidence type="ECO:0000256" key="3">
    <source>
        <dbReference type="ARBA" id="ARBA00022801"/>
    </source>
</evidence>
<feature type="chain" id="PRO_5034881856" evidence="6">
    <location>
        <begin position="17"/>
        <end position="396"/>
    </location>
</feature>
<evidence type="ECO:0000259" key="7">
    <source>
        <dbReference type="SMART" id="SM00849"/>
    </source>
</evidence>
<dbReference type="RefSeq" id="XP_037219107.1">
    <property type="nucleotide sequence ID" value="XM_037363463.1"/>
</dbReference>
<dbReference type="Gene3D" id="3.60.15.10">
    <property type="entry name" value="Ribonuclease Z/Hydroxyacylglutathione hydrolase-like"/>
    <property type="match status" value="1"/>
</dbReference>
<protein>
    <submittedName>
        <fullName evidence="8">Metallo-beta-lactamase superfamily protein</fullName>
    </submittedName>
</protein>
<dbReference type="PANTHER" id="PTHR42978">
    <property type="entry name" value="QUORUM-QUENCHING LACTONASE YTNP-RELATED-RELATED"/>
    <property type="match status" value="1"/>
</dbReference>
<reference evidence="8" key="1">
    <citation type="submission" date="2020-05" db="EMBL/GenBank/DDBJ databases">
        <title>Mycena genomes resolve the evolution of fungal bioluminescence.</title>
        <authorList>
            <person name="Tsai I.J."/>
        </authorList>
    </citation>
    <scope>NUCLEOTIDE SEQUENCE</scope>
    <source>
        <strain evidence="8">171206Taipei</strain>
    </source>
</reference>
<keyword evidence="3" id="KW-0378">Hydrolase</keyword>
<name>A0A8H6SMT1_9AGAR</name>
<dbReference type="Proteomes" id="UP000636479">
    <property type="component" value="Unassembled WGS sequence"/>
</dbReference>
<proteinExistence type="inferred from homology"/>
<dbReference type="Pfam" id="PF00753">
    <property type="entry name" value="Lactamase_B"/>
    <property type="match status" value="1"/>
</dbReference>
<dbReference type="InterPro" id="IPR051013">
    <property type="entry name" value="MBL_superfamily_lactonases"/>
</dbReference>
<dbReference type="GO" id="GO:0046872">
    <property type="term" value="F:metal ion binding"/>
    <property type="evidence" value="ECO:0007669"/>
    <property type="project" value="UniProtKB-KW"/>
</dbReference>
<evidence type="ECO:0000256" key="2">
    <source>
        <dbReference type="ARBA" id="ARBA00022723"/>
    </source>
</evidence>
<keyword evidence="6" id="KW-0732">Signal</keyword>
<keyword evidence="2" id="KW-0479">Metal-binding</keyword>
<feature type="region of interest" description="Disordered" evidence="5">
    <location>
        <begin position="375"/>
        <end position="396"/>
    </location>
</feature>
<feature type="compositionally biased region" description="Basic and acidic residues" evidence="5">
    <location>
        <begin position="379"/>
        <end position="396"/>
    </location>
</feature>
<evidence type="ECO:0000256" key="4">
    <source>
        <dbReference type="ARBA" id="ARBA00022833"/>
    </source>
</evidence>
<comment type="similarity">
    <text evidence="1">Belongs to the metallo-beta-lactamase superfamily.</text>
</comment>
<evidence type="ECO:0000313" key="9">
    <source>
        <dbReference type="Proteomes" id="UP000636479"/>
    </source>
</evidence>
<dbReference type="GeneID" id="59345979"/>
<feature type="domain" description="Metallo-beta-lactamase" evidence="7">
    <location>
        <begin position="63"/>
        <end position="277"/>
    </location>
</feature>
<dbReference type="CDD" id="cd07730">
    <property type="entry name" value="metallo-hydrolase-like_MBL-fold"/>
    <property type="match status" value="1"/>
</dbReference>
<keyword evidence="4" id="KW-0862">Zinc</keyword>
<organism evidence="8 9">
    <name type="scientific">Mycena indigotica</name>
    <dbReference type="NCBI Taxonomy" id="2126181"/>
    <lineage>
        <taxon>Eukaryota</taxon>
        <taxon>Fungi</taxon>
        <taxon>Dikarya</taxon>
        <taxon>Basidiomycota</taxon>
        <taxon>Agaricomycotina</taxon>
        <taxon>Agaricomycetes</taxon>
        <taxon>Agaricomycetidae</taxon>
        <taxon>Agaricales</taxon>
        <taxon>Marasmiineae</taxon>
        <taxon>Mycenaceae</taxon>
        <taxon>Mycena</taxon>
    </lineage>
</organism>
<dbReference type="InterPro" id="IPR036866">
    <property type="entry name" value="RibonucZ/Hydroxyglut_hydro"/>
</dbReference>